<dbReference type="InterPro" id="IPR002919">
    <property type="entry name" value="TIL_dom"/>
</dbReference>
<dbReference type="Pfam" id="PF00090">
    <property type="entry name" value="TSP_1"/>
    <property type="match status" value="2"/>
</dbReference>
<dbReference type="CDD" id="cd19941">
    <property type="entry name" value="TIL"/>
    <property type="match status" value="1"/>
</dbReference>
<dbReference type="FunFam" id="2.20.100.10:FF:000001">
    <property type="entry name" value="semaphorin-5A isoform X1"/>
    <property type="match status" value="1"/>
</dbReference>
<feature type="domain" description="TIL" evidence="3">
    <location>
        <begin position="53"/>
        <end position="95"/>
    </location>
</feature>
<name>A0A2P4S7Y7_BAMTH</name>
<keyword evidence="2" id="KW-1015">Disulfide bond</keyword>
<dbReference type="Gene3D" id="2.20.100.10">
    <property type="entry name" value="Thrombospondin type-1 (TSP1) repeat"/>
    <property type="match status" value="2"/>
</dbReference>
<dbReference type="InterPro" id="IPR036084">
    <property type="entry name" value="Ser_inhib-like_sf"/>
</dbReference>
<evidence type="ECO:0000256" key="1">
    <source>
        <dbReference type="ARBA" id="ARBA00022737"/>
    </source>
</evidence>
<sequence>MRSRTRSCTDPPPKNGGQPCAGEALQSQPCNLQPCGDTRGMATEGDCVQGLVPPCPQVCGDLSATSSCQSPCQEGCRCPPGLFLQEGTCVNASQCHCHQGQQRWLPSQVFLRDGCSQCVCQDGVVTCEDTACPIACAWSAWSLWTLCDRSCGVGMQERFRSPSNPAAANGGAPCDGDTREVRLGVQEEPCDTAPCPGGCYLGGCGAGGAQPITETLLWGFVGCEVRGCLKAGWVPMER</sequence>
<organism evidence="4 5">
    <name type="scientific">Bambusicola thoracicus</name>
    <name type="common">Chinese bamboo-partridge</name>
    <name type="synonym">Perdix thoracica</name>
    <dbReference type="NCBI Taxonomy" id="9083"/>
    <lineage>
        <taxon>Eukaryota</taxon>
        <taxon>Metazoa</taxon>
        <taxon>Chordata</taxon>
        <taxon>Craniata</taxon>
        <taxon>Vertebrata</taxon>
        <taxon>Euteleostomi</taxon>
        <taxon>Archelosauria</taxon>
        <taxon>Archosauria</taxon>
        <taxon>Dinosauria</taxon>
        <taxon>Saurischia</taxon>
        <taxon>Theropoda</taxon>
        <taxon>Coelurosauria</taxon>
        <taxon>Aves</taxon>
        <taxon>Neognathae</taxon>
        <taxon>Galloanserae</taxon>
        <taxon>Galliformes</taxon>
        <taxon>Phasianidae</taxon>
        <taxon>Perdicinae</taxon>
        <taxon>Bambusicola</taxon>
    </lineage>
</organism>
<dbReference type="InterPro" id="IPR000884">
    <property type="entry name" value="TSP1_rpt"/>
</dbReference>
<dbReference type="SUPFAM" id="SSF57567">
    <property type="entry name" value="Serine protease inhibitors"/>
    <property type="match status" value="1"/>
</dbReference>
<protein>
    <recommendedName>
        <fullName evidence="3">TIL domain-containing protein</fullName>
    </recommendedName>
</protein>
<dbReference type="Pfam" id="PF01826">
    <property type="entry name" value="TIL"/>
    <property type="match status" value="1"/>
</dbReference>
<proteinExistence type="predicted"/>
<dbReference type="EMBL" id="PPHD01086924">
    <property type="protein sequence ID" value="POI20217.1"/>
    <property type="molecule type" value="Genomic_DNA"/>
</dbReference>
<keyword evidence="5" id="KW-1185">Reference proteome</keyword>
<dbReference type="PANTHER" id="PTHR22906">
    <property type="entry name" value="PROPERDIN"/>
    <property type="match status" value="1"/>
</dbReference>
<comment type="caution">
    <text evidence="4">The sequence shown here is derived from an EMBL/GenBank/DDBJ whole genome shotgun (WGS) entry which is preliminary data.</text>
</comment>
<reference evidence="4 5" key="1">
    <citation type="submission" date="2018-01" db="EMBL/GenBank/DDBJ databases">
        <title>Comparison of the Chinese Bamboo Partridge and Red Junglefowl genome sequences highlights the importance of demography in genome evolution.</title>
        <authorList>
            <person name="Tiley G.P."/>
            <person name="Kimball R.T."/>
            <person name="Braun E.L."/>
            <person name="Burleigh J.G."/>
        </authorList>
    </citation>
    <scope>NUCLEOTIDE SEQUENCE [LARGE SCALE GENOMIC DNA]</scope>
    <source>
        <strain evidence="4">RTK389</strain>
        <tissue evidence="4">Blood</tissue>
    </source>
</reference>
<dbReference type="PROSITE" id="PS50092">
    <property type="entry name" value="TSP1"/>
    <property type="match status" value="2"/>
</dbReference>
<dbReference type="Gene3D" id="2.10.25.10">
    <property type="entry name" value="Laminin"/>
    <property type="match status" value="1"/>
</dbReference>
<evidence type="ECO:0000313" key="4">
    <source>
        <dbReference type="EMBL" id="POI20217.1"/>
    </source>
</evidence>
<dbReference type="PANTHER" id="PTHR22906:SF21">
    <property type="entry name" value="SEMA DOMAIN-CONTAINING PROTEIN"/>
    <property type="match status" value="1"/>
</dbReference>
<evidence type="ECO:0000259" key="3">
    <source>
        <dbReference type="Pfam" id="PF01826"/>
    </source>
</evidence>
<dbReference type="AlphaFoldDB" id="A0A2P4S7Y7"/>
<dbReference type="SMART" id="SM00209">
    <property type="entry name" value="TSP1"/>
    <property type="match status" value="2"/>
</dbReference>
<evidence type="ECO:0000313" key="5">
    <source>
        <dbReference type="Proteomes" id="UP000237246"/>
    </source>
</evidence>
<keyword evidence="1" id="KW-0677">Repeat</keyword>
<accession>A0A2P4S7Y7</accession>
<dbReference type="OrthoDB" id="6262482at2759"/>
<evidence type="ECO:0000256" key="2">
    <source>
        <dbReference type="ARBA" id="ARBA00023157"/>
    </source>
</evidence>
<dbReference type="InterPro" id="IPR036383">
    <property type="entry name" value="TSP1_rpt_sf"/>
</dbReference>
<dbReference type="Proteomes" id="UP000237246">
    <property type="component" value="Unassembled WGS sequence"/>
</dbReference>
<dbReference type="InterPro" id="IPR052065">
    <property type="entry name" value="Compl_asym_regulator"/>
</dbReference>
<gene>
    <name evidence="4" type="ORF">CIB84_016037</name>
</gene>
<dbReference type="SUPFAM" id="SSF82895">
    <property type="entry name" value="TSP-1 type 1 repeat"/>
    <property type="match status" value="2"/>
</dbReference>